<feature type="domain" description="Beta-lactamase-related" evidence="2">
    <location>
        <begin position="400"/>
        <end position="536"/>
    </location>
</feature>
<sequence length="586" mass="64081">MGIPVKRSGKIKRLAHAHPPPDEPQDSGECAVLATGTGDTCVIMVWKNPVKGVDDCGVFDVEFDCCKVMEVNSCGVGGCGDTEVEALGDSNSSRRKYSPVSPMYIPLSRYRCASSAVPVKQSGTLQLCSSGYCEAETIALSSSPTSPLTENKDKKPHVNIGLGNAIIKAREYVKRAKEEIGTPGMVIGVSLNGTPVWTEGFGFANVENGVPCHAETVMRIASISKSMTMAVVAKLWEDGKLDIDKPVQHYAPSFPKKTFDGNEVLIVKSGNCRLHALTYGYIRVDLKRWIEGGRRSKRGGRSERGKEVKNTTNTVFCQWNVKRLTETYCVRLARLVITGEREDSQCVIWRRGDVNKACASTSFLYTTHGWTLISAVVEGVTKEPFPLTMKIYYVKNPKTKRLLNAPYVDNSYKWAGGGFLSTVGDLLKFGDAMLYSYQYQNQPGLLVGYLQPKTMSALWTPQPSTTMKWGREDGYGMGWVVVPQRQEYGWGDAQQFATGHSGGAVGASSVLVVIPKEGGSPPPSGVSVAILVNLQDVSLHTIAFNVAAMFREVGSRVTIEELHSDVPHLLNTVTFTKKKKHFGEKL</sequence>
<accession>A0A7R9JY80</accession>
<dbReference type="GO" id="GO:0008233">
    <property type="term" value="F:peptidase activity"/>
    <property type="evidence" value="ECO:0007669"/>
    <property type="project" value="TreeGrafter"/>
</dbReference>
<dbReference type="PANTHER" id="PTHR46520:SF1">
    <property type="entry name" value="SERINE BETA-LACTAMASE-LIKE PROTEIN LACTB, MITOCHONDRIAL"/>
    <property type="match status" value="1"/>
</dbReference>
<dbReference type="InterPro" id="IPR001466">
    <property type="entry name" value="Beta-lactam-related"/>
</dbReference>
<dbReference type="SUPFAM" id="SSF56601">
    <property type="entry name" value="beta-lactamase/transpeptidase-like"/>
    <property type="match status" value="2"/>
</dbReference>
<dbReference type="AlphaFoldDB" id="A0A7R9JY80"/>
<dbReference type="InterPro" id="IPR052794">
    <property type="entry name" value="Mito_Ser_Protease_LACTB"/>
</dbReference>
<evidence type="ECO:0000313" key="3">
    <source>
        <dbReference type="EMBL" id="CAD7592665.1"/>
    </source>
</evidence>
<organism evidence="3">
    <name type="scientific">Timema genevievae</name>
    <name type="common">Walking stick</name>
    <dbReference type="NCBI Taxonomy" id="629358"/>
    <lineage>
        <taxon>Eukaryota</taxon>
        <taxon>Metazoa</taxon>
        <taxon>Ecdysozoa</taxon>
        <taxon>Arthropoda</taxon>
        <taxon>Hexapoda</taxon>
        <taxon>Insecta</taxon>
        <taxon>Pterygota</taxon>
        <taxon>Neoptera</taxon>
        <taxon>Polyneoptera</taxon>
        <taxon>Phasmatodea</taxon>
        <taxon>Timematodea</taxon>
        <taxon>Timematoidea</taxon>
        <taxon>Timematidae</taxon>
        <taxon>Timema</taxon>
    </lineage>
</organism>
<dbReference type="InterPro" id="IPR012338">
    <property type="entry name" value="Beta-lactam/transpept-like"/>
</dbReference>
<dbReference type="GO" id="GO:0005739">
    <property type="term" value="C:mitochondrion"/>
    <property type="evidence" value="ECO:0007669"/>
    <property type="project" value="TreeGrafter"/>
</dbReference>
<dbReference type="GO" id="GO:0019216">
    <property type="term" value="P:regulation of lipid metabolic process"/>
    <property type="evidence" value="ECO:0007669"/>
    <property type="project" value="TreeGrafter"/>
</dbReference>
<feature type="domain" description="Beta-lactamase-related" evidence="2">
    <location>
        <begin position="171"/>
        <end position="260"/>
    </location>
</feature>
<gene>
    <name evidence="3" type="ORF">TGEB3V08_LOCUS4999</name>
</gene>
<evidence type="ECO:0000256" key="1">
    <source>
        <dbReference type="SAM" id="MobiDB-lite"/>
    </source>
</evidence>
<dbReference type="Pfam" id="PF00144">
    <property type="entry name" value="Beta-lactamase"/>
    <property type="match status" value="2"/>
</dbReference>
<dbReference type="PANTHER" id="PTHR46520">
    <property type="entry name" value="SERINE BETA-LACTAMASE-LIKE PROTEIN LACTB, MITOCHONDRIAL"/>
    <property type="match status" value="1"/>
</dbReference>
<evidence type="ECO:0000259" key="2">
    <source>
        <dbReference type="Pfam" id="PF00144"/>
    </source>
</evidence>
<protein>
    <recommendedName>
        <fullName evidence="2">Beta-lactamase-related domain-containing protein</fullName>
    </recommendedName>
</protein>
<feature type="compositionally biased region" description="Basic residues" evidence="1">
    <location>
        <begin position="7"/>
        <end position="16"/>
    </location>
</feature>
<dbReference type="EMBL" id="OE840791">
    <property type="protein sequence ID" value="CAD7592665.1"/>
    <property type="molecule type" value="Genomic_DNA"/>
</dbReference>
<name>A0A7R9JY80_TIMGE</name>
<dbReference type="Gene3D" id="3.40.710.10">
    <property type="entry name" value="DD-peptidase/beta-lactamase superfamily"/>
    <property type="match status" value="2"/>
</dbReference>
<proteinExistence type="predicted"/>
<reference evidence="3" key="1">
    <citation type="submission" date="2020-11" db="EMBL/GenBank/DDBJ databases">
        <authorList>
            <person name="Tran Van P."/>
        </authorList>
    </citation>
    <scope>NUCLEOTIDE SEQUENCE</scope>
</reference>
<feature type="region of interest" description="Disordered" evidence="1">
    <location>
        <begin position="1"/>
        <end position="28"/>
    </location>
</feature>
<dbReference type="GO" id="GO:0006508">
    <property type="term" value="P:proteolysis"/>
    <property type="evidence" value="ECO:0007669"/>
    <property type="project" value="TreeGrafter"/>
</dbReference>